<evidence type="ECO:0000313" key="5">
    <source>
        <dbReference type="EMBL" id="MBK1645300.1"/>
    </source>
</evidence>
<dbReference type="PROSITE" id="PS01090">
    <property type="entry name" value="TATD_2"/>
    <property type="match status" value="1"/>
</dbReference>
<dbReference type="PANTHER" id="PTHR46124:SF2">
    <property type="entry name" value="D-AMINOACYL-TRNA DEACYLASE"/>
    <property type="match status" value="1"/>
</dbReference>
<protein>
    <submittedName>
        <fullName evidence="5">TatD family deoxyribonuclease</fullName>
    </submittedName>
</protein>
<evidence type="ECO:0000313" key="6">
    <source>
        <dbReference type="Proteomes" id="UP001138802"/>
    </source>
</evidence>
<evidence type="ECO:0000256" key="4">
    <source>
        <dbReference type="PIRSR" id="PIRSR005902-1"/>
    </source>
</evidence>
<comment type="caution">
    <text evidence="5">The sequence shown here is derived from an EMBL/GenBank/DDBJ whole genome shotgun (WGS) entry which is preliminary data.</text>
</comment>
<dbReference type="PROSITE" id="PS01091">
    <property type="entry name" value="TATD_3"/>
    <property type="match status" value="1"/>
</dbReference>
<sequence>MLVDSHCHLDRVDLSHHGGNFSRMMAASADAGVGHMLCVSIDLESYPSMRRLVDPYPQVDVSVGVHPNQAEGDEPSVAHLVALADDPRVVAIGETGLDYYRRAGSSPEDGDEAEDWAWQRERFRCHVQAARHCGKPLIIHTRAAREDTVRVLREEGADAVGGVLHCFTETWEMAKAGLDLGFYVSFSGIITFKNAADLRAVARRVPDDRLLIETDSPYLAPVPHRGKPNEPRRLTHVAECLAELRGRSVPDLAALTGENYQRLFRRRLSSPSDTNLVAPAPGLRSM</sequence>
<proteinExistence type="inferred from homology"/>
<dbReference type="NCBIfam" id="TIGR00010">
    <property type="entry name" value="YchF/TatD family DNA exonuclease"/>
    <property type="match status" value="1"/>
</dbReference>
<dbReference type="InterPro" id="IPR001130">
    <property type="entry name" value="TatD-like"/>
</dbReference>
<accession>A0A9X0WIR8</accession>
<dbReference type="InterPro" id="IPR015991">
    <property type="entry name" value="TatD/YcfH-like"/>
</dbReference>
<dbReference type="GO" id="GO:0016788">
    <property type="term" value="F:hydrolase activity, acting on ester bonds"/>
    <property type="evidence" value="ECO:0007669"/>
    <property type="project" value="InterPro"/>
</dbReference>
<dbReference type="Gene3D" id="3.20.20.140">
    <property type="entry name" value="Metal-dependent hydrolases"/>
    <property type="match status" value="1"/>
</dbReference>
<evidence type="ECO:0000256" key="3">
    <source>
        <dbReference type="ARBA" id="ARBA00022801"/>
    </source>
</evidence>
<name>A0A9X0WIR8_9GAMM</name>
<feature type="binding site" evidence="4">
    <location>
        <position position="6"/>
    </location>
    <ligand>
        <name>a divalent metal cation</name>
        <dbReference type="ChEBI" id="CHEBI:60240"/>
        <label>1</label>
    </ligand>
</feature>
<dbReference type="Pfam" id="PF01026">
    <property type="entry name" value="TatD_DNase"/>
    <property type="match status" value="1"/>
</dbReference>
<dbReference type="PANTHER" id="PTHR46124">
    <property type="entry name" value="D-AMINOACYL-TRNA DEACYLASE"/>
    <property type="match status" value="1"/>
</dbReference>
<comment type="similarity">
    <text evidence="1">Belongs to the metallo-dependent hydrolases superfamily. TatD-type hydrolase family.</text>
</comment>
<organism evidence="5 6">
    <name type="scientific">Thiocapsa imhoffii</name>
    <dbReference type="NCBI Taxonomy" id="382777"/>
    <lineage>
        <taxon>Bacteria</taxon>
        <taxon>Pseudomonadati</taxon>
        <taxon>Pseudomonadota</taxon>
        <taxon>Gammaproteobacteria</taxon>
        <taxon>Chromatiales</taxon>
        <taxon>Chromatiaceae</taxon>
        <taxon>Thiocapsa</taxon>
    </lineage>
</organism>
<dbReference type="GO" id="GO:0004536">
    <property type="term" value="F:DNA nuclease activity"/>
    <property type="evidence" value="ECO:0007669"/>
    <property type="project" value="InterPro"/>
</dbReference>
<dbReference type="InterPro" id="IPR018228">
    <property type="entry name" value="DNase_TatD-rel_CS"/>
</dbReference>
<feature type="binding site" evidence="4">
    <location>
        <position position="165"/>
    </location>
    <ligand>
        <name>a divalent metal cation</name>
        <dbReference type="ChEBI" id="CHEBI:60240"/>
        <label>2</label>
    </ligand>
</feature>
<dbReference type="InterPro" id="IPR032466">
    <property type="entry name" value="Metal_Hydrolase"/>
</dbReference>
<dbReference type="PROSITE" id="PS01137">
    <property type="entry name" value="TATD_1"/>
    <property type="match status" value="1"/>
</dbReference>
<dbReference type="AlphaFoldDB" id="A0A9X0WIR8"/>
<dbReference type="Proteomes" id="UP001138802">
    <property type="component" value="Unassembled WGS sequence"/>
</dbReference>
<evidence type="ECO:0000256" key="1">
    <source>
        <dbReference type="ARBA" id="ARBA00009275"/>
    </source>
</evidence>
<dbReference type="GO" id="GO:0046872">
    <property type="term" value="F:metal ion binding"/>
    <property type="evidence" value="ECO:0007669"/>
    <property type="project" value="UniProtKB-KW"/>
</dbReference>
<dbReference type="CDD" id="cd01310">
    <property type="entry name" value="TatD_DNAse"/>
    <property type="match status" value="1"/>
</dbReference>
<gene>
    <name evidence="5" type="ORF">CKO25_11745</name>
</gene>
<dbReference type="SUPFAM" id="SSF51556">
    <property type="entry name" value="Metallo-dependent hydrolases"/>
    <property type="match status" value="1"/>
</dbReference>
<feature type="binding site" evidence="4">
    <location>
        <position position="94"/>
    </location>
    <ligand>
        <name>a divalent metal cation</name>
        <dbReference type="ChEBI" id="CHEBI:60240"/>
        <label>1</label>
    </ligand>
</feature>
<evidence type="ECO:0000256" key="2">
    <source>
        <dbReference type="ARBA" id="ARBA00022723"/>
    </source>
</evidence>
<feature type="binding site" evidence="4">
    <location>
        <position position="140"/>
    </location>
    <ligand>
        <name>a divalent metal cation</name>
        <dbReference type="ChEBI" id="CHEBI:60240"/>
        <label>2</label>
    </ligand>
</feature>
<dbReference type="EMBL" id="NRSD01000011">
    <property type="protein sequence ID" value="MBK1645300.1"/>
    <property type="molecule type" value="Genomic_DNA"/>
</dbReference>
<keyword evidence="2 4" id="KW-0479">Metal-binding</keyword>
<keyword evidence="3" id="KW-0378">Hydrolase</keyword>
<dbReference type="GO" id="GO:0005829">
    <property type="term" value="C:cytosol"/>
    <property type="evidence" value="ECO:0007669"/>
    <property type="project" value="TreeGrafter"/>
</dbReference>
<dbReference type="FunFam" id="3.20.20.140:FF:000005">
    <property type="entry name" value="TatD family hydrolase"/>
    <property type="match status" value="1"/>
</dbReference>
<reference evidence="5 6" key="1">
    <citation type="journal article" date="2020" name="Microorganisms">
        <title>Osmotic Adaptation and Compatible Solute Biosynthesis of Phototrophic Bacteria as Revealed from Genome Analyses.</title>
        <authorList>
            <person name="Imhoff J.F."/>
            <person name="Rahn T."/>
            <person name="Kunzel S."/>
            <person name="Keller A."/>
            <person name="Neulinger S.C."/>
        </authorList>
    </citation>
    <scope>NUCLEOTIDE SEQUENCE [LARGE SCALE GENOMIC DNA]</scope>
    <source>
        <strain evidence="5 6">DSM 21303</strain>
    </source>
</reference>
<dbReference type="PIRSF" id="PIRSF005902">
    <property type="entry name" value="DNase_TatD"/>
    <property type="match status" value="1"/>
</dbReference>
<feature type="binding site" evidence="4">
    <location>
        <position position="8"/>
    </location>
    <ligand>
        <name>a divalent metal cation</name>
        <dbReference type="ChEBI" id="CHEBI:60240"/>
        <label>1</label>
    </ligand>
</feature>
<dbReference type="RefSeq" id="WP_200388107.1">
    <property type="nucleotide sequence ID" value="NZ_NRSD01000011.1"/>
</dbReference>
<feature type="binding site" evidence="4">
    <location>
        <position position="215"/>
    </location>
    <ligand>
        <name>a divalent metal cation</name>
        <dbReference type="ChEBI" id="CHEBI:60240"/>
        <label>1</label>
    </ligand>
</feature>
<keyword evidence="6" id="KW-1185">Reference proteome</keyword>